<evidence type="ECO:0000256" key="1">
    <source>
        <dbReference type="SAM" id="SignalP"/>
    </source>
</evidence>
<protein>
    <recommendedName>
        <fullName evidence="4">Secreted protein</fullName>
    </recommendedName>
</protein>
<comment type="caution">
    <text evidence="2">The sequence shown here is derived from an EMBL/GenBank/DDBJ whole genome shotgun (WGS) entry which is preliminary data.</text>
</comment>
<keyword evidence="3" id="KW-1185">Reference proteome</keyword>
<dbReference type="InParanoid" id="A0A2P5FHB9"/>
<organism evidence="2 3">
    <name type="scientific">Trema orientale</name>
    <name type="common">Charcoal tree</name>
    <name type="synonym">Celtis orientalis</name>
    <dbReference type="NCBI Taxonomy" id="63057"/>
    <lineage>
        <taxon>Eukaryota</taxon>
        <taxon>Viridiplantae</taxon>
        <taxon>Streptophyta</taxon>
        <taxon>Embryophyta</taxon>
        <taxon>Tracheophyta</taxon>
        <taxon>Spermatophyta</taxon>
        <taxon>Magnoliopsida</taxon>
        <taxon>eudicotyledons</taxon>
        <taxon>Gunneridae</taxon>
        <taxon>Pentapetalae</taxon>
        <taxon>rosids</taxon>
        <taxon>fabids</taxon>
        <taxon>Rosales</taxon>
        <taxon>Cannabaceae</taxon>
        <taxon>Trema</taxon>
    </lineage>
</organism>
<evidence type="ECO:0000313" key="2">
    <source>
        <dbReference type="EMBL" id="PON97179.1"/>
    </source>
</evidence>
<dbReference type="EMBL" id="JXTC01000033">
    <property type="protein sequence ID" value="PON97179.1"/>
    <property type="molecule type" value="Genomic_DNA"/>
</dbReference>
<feature type="signal peptide" evidence="1">
    <location>
        <begin position="1"/>
        <end position="20"/>
    </location>
</feature>
<evidence type="ECO:0000313" key="3">
    <source>
        <dbReference type="Proteomes" id="UP000237000"/>
    </source>
</evidence>
<proteinExistence type="predicted"/>
<reference evidence="3" key="1">
    <citation type="submission" date="2016-06" db="EMBL/GenBank/DDBJ databases">
        <title>Parallel loss of symbiosis genes in relatives of nitrogen-fixing non-legume Parasponia.</title>
        <authorList>
            <person name="Van Velzen R."/>
            <person name="Holmer R."/>
            <person name="Bu F."/>
            <person name="Rutten L."/>
            <person name="Van Zeijl A."/>
            <person name="Liu W."/>
            <person name="Santuari L."/>
            <person name="Cao Q."/>
            <person name="Sharma T."/>
            <person name="Shen D."/>
            <person name="Roswanjaya Y."/>
            <person name="Wardhani T."/>
            <person name="Kalhor M.S."/>
            <person name="Jansen J."/>
            <person name="Van den Hoogen J."/>
            <person name="Gungor B."/>
            <person name="Hartog M."/>
            <person name="Hontelez J."/>
            <person name="Verver J."/>
            <person name="Yang W.-C."/>
            <person name="Schijlen E."/>
            <person name="Repin R."/>
            <person name="Schilthuizen M."/>
            <person name="Schranz E."/>
            <person name="Heidstra R."/>
            <person name="Miyata K."/>
            <person name="Fedorova E."/>
            <person name="Kohlen W."/>
            <person name="Bisseling T."/>
            <person name="Smit S."/>
            <person name="Geurts R."/>
        </authorList>
    </citation>
    <scope>NUCLEOTIDE SEQUENCE [LARGE SCALE GENOMIC DNA]</scope>
    <source>
        <strain evidence="3">cv. RG33-2</strain>
    </source>
</reference>
<accession>A0A2P5FHB9</accession>
<dbReference type="Proteomes" id="UP000237000">
    <property type="component" value="Unassembled WGS sequence"/>
</dbReference>
<dbReference type="AlphaFoldDB" id="A0A2P5FHB9"/>
<evidence type="ECO:0008006" key="4">
    <source>
        <dbReference type="Google" id="ProtNLM"/>
    </source>
</evidence>
<name>A0A2P5FHB9_TREOI</name>
<gene>
    <name evidence="2" type="ORF">TorRG33x02_069350</name>
</gene>
<sequence length="78" mass="8436">MLFGPVTLLAVNLIFQPVTAARGLFPITQVQLNGSIRFHLLLEIITAPPPPPFHFRHCSLPETSVNNLENSNAAAACS</sequence>
<feature type="chain" id="PRO_5015200097" description="Secreted protein" evidence="1">
    <location>
        <begin position="21"/>
        <end position="78"/>
    </location>
</feature>
<keyword evidence="1" id="KW-0732">Signal</keyword>